<protein>
    <submittedName>
        <fullName evidence="9">M48 family peptidase</fullName>
    </submittedName>
</protein>
<evidence type="ECO:0000256" key="4">
    <source>
        <dbReference type="ARBA" id="ARBA00022833"/>
    </source>
</evidence>
<dbReference type="Proteomes" id="UP000251993">
    <property type="component" value="Chromosome"/>
</dbReference>
<dbReference type="PANTHER" id="PTHR22726:SF1">
    <property type="entry name" value="METALLOENDOPEPTIDASE OMA1, MITOCHONDRIAL"/>
    <property type="match status" value="1"/>
</dbReference>
<dbReference type="GO" id="GO:0051603">
    <property type="term" value="P:proteolysis involved in protein catabolic process"/>
    <property type="evidence" value="ECO:0007669"/>
    <property type="project" value="TreeGrafter"/>
</dbReference>
<comment type="similarity">
    <text evidence="6">Belongs to the peptidase M48 family.</text>
</comment>
<keyword evidence="1 6" id="KW-0645">Protease</keyword>
<dbReference type="GO" id="GO:0004222">
    <property type="term" value="F:metalloendopeptidase activity"/>
    <property type="evidence" value="ECO:0007669"/>
    <property type="project" value="InterPro"/>
</dbReference>
<accession>A0A344TKN4</accession>
<comment type="cofactor">
    <cofactor evidence="6">
        <name>Zn(2+)</name>
        <dbReference type="ChEBI" id="CHEBI:29105"/>
    </cofactor>
    <text evidence="6">Binds 1 zinc ion per subunit.</text>
</comment>
<dbReference type="PANTHER" id="PTHR22726">
    <property type="entry name" value="METALLOENDOPEPTIDASE OMA1"/>
    <property type="match status" value="1"/>
</dbReference>
<feature type="domain" description="Peptidase M48" evidence="8">
    <location>
        <begin position="76"/>
        <end position="264"/>
    </location>
</feature>
<dbReference type="CDD" id="cd07331">
    <property type="entry name" value="M48C_Oma1_like"/>
    <property type="match status" value="1"/>
</dbReference>
<evidence type="ECO:0000313" key="9">
    <source>
        <dbReference type="EMBL" id="AXE19205.1"/>
    </source>
</evidence>
<keyword evidence="5 6" id="KW-0482">Metalloprotease</keyword>
<feature type="chain" id="PRO_5017037862" evidence="7">
    <location>
        <begin position="22"/>
        <end position="286"/>
    </location>
</feature>
<keyword evidence="7" id="KW-0732">Signal</keyword>
<name>A0A344TKN4_9BACT</name>
<reference evidence="9 10" key="1">
    <citation type="submission" date="2018-07" db="EMBL/GenBank/DDBJ databases">
        <title>Genome sequencing of Runella.</title>
        <authorList>
            <person name="Baek M.-G."/>
            <person name="Yi H."/>
        </authorList>
    </citation>
    <scope>NUCLEOTIDE SEQUENCE [LARGE SCALE GENOMIC DNA]</scope>
    <source>
        <strain evidence="9 10">HYN0085</strain>
    </source>
</reference>
<dbReference type="InterPro" id="IPR001915">
    <property type="entry name" value="Peptidase_M48"/>
</dbReference>
<dbReference type="GO" id="GO:0046872">
    <property type="term" value="F:metal ion binding"/>
    <property type="evidence" value="ECO:0007669"/>
    <property type="project" value="UniProtKB-KW"/>
</dbReference>
<evidence type="ECO:0000256" key="6">
    <source>
        <dbReference type="RuleBase" id="RU003983"/>
    </source>
</evidence>
<evidence type="ECO:0000256" key="5">
    <source>
        <dbReference type="ARBA" id="ARBA00023049"/>
    </source>
</evidence>
<gene>
    <name evidence="9" type="ORF">DR864_16325</name>
</gene>
<evidence type="ECO:0000256" key="1">
    <source>
        <dbReference type="ARBA" id="ARBA00022670"/>
    </source>
</evidence>
<dbReference type="OrthoDB" id="9810445at2"/>
<evidence type="ECO:0000256" key="7">
    <source>
        <dbReference type="SAM" id="SignalP"/>
    </source>
</evidence>
<proteinExistence type="inferred from homology"/>
<organism evidence="9 10">
    <name type="scientific">Runella rosea</name>
    <dbReference type="NCBI Taxonomy" id="2259595"/>
    <lineage>
        <taxon>Bacteria</taxon>
        <taxon>Pseudomonadati</taxon>
        <taxon>Bacteroidota</taxon>
        <taxon>Cytophagia</taxon>
        <taxon>Cytophagales</taxon>
        <taxon>Spirosomataceae</taxon>
        <taxon>Runella</taxon>
    </lineage>
</organism>
<evidence type="ECO:0000259" key="8">
    <source>
        <dbReference type="Pfam" id="PF01435"/>
    </source>
</evidence>
<evidence type="ECO:0000313" key="10">
    <source>
        <dbReference type="Proteomes" id="UP000251993"/>
    </source>
</evidence>
<dbReference type="Pfam" id="PF01435">
    <property type="entry name" value="Peptidase_M48"/>
    <property type="match status" value="1"/>
</dbReference>
<keyword evidence="4 6" id="KW-0862">Zinc</keyword>
<dbReference type="PROSITE" id="PS51257">
    <property type="entry name" value="PROKAR_LIPOPROTEIN"/>
    <property type="match status" value="1"/>
</dbReference>
<dbReference type="KEGG" id="run:DR864_16325"/>
<keyword evidence="10" id="KW-1185">Reference proteome</keyword>
<dbReference type="InterPro" id="IPR051156">
    <property type="entry name" value="Mito/Outer_Membr_Metalloprot"/>
</dbReference>
<dbReference type="AlphaFoldDB" id="A0A344TKN4"/>
<dbReference type="GO" id="GO:0016020">
    <property type="term" value="C:membrane"/>
    <property type="evidence" value="ECO:0007669"/>
    <property type="project" value="TreeGrafter"/>
</dbReference>
<keyword evidence="3 6" id="KW-0378">Hydrolase</keyword>
<evidence type="ECO:0000256" key="2">
    <source>
        <dbReference type="ARBA" id="ARBA00022723"/>
    </source>
</evidence>
<feature type="signal peptide" evidence="7">
    <location>
        <begin position="1"/>
        <end position="21"/>
    </location>
</feature>
<evidence type="ECO:0000256" key="3">
    <source>
        <dbReference type="ARBA" id="ARBA00022801"/>
    </source>
</evidence>
<dbReference type="Gene3D" id="3.30.2010.10">
    <property type="entry name" value="Metalloproteases ('zincins'), catalytic domain"/>
    <property type="match status" value="1"/>
</dbReference>
<keyword evidence="2" id="KW-0479">Metal-binding</keyword>
<dbReference type="EMBL" id="CP030850">
    <property type="protein sequence ID" value="AXE19205.1"/>
    <property type="molecule type" value="Genomic_DNA"/>
</dbReference>
<sequence length="286" mass="31230">MKMKRFIIASLASLVFVVACQKVPLTGRNQLMLINSKELLPMSFTSYKEVLDTSKVLRSGSQVEMVKRAGQRIRKSVEAYLTANNYSQVLEGFQWEFNVIENKAVNAWCMPGGKVVFYTGILPICRDETGIAVVMGHEISHAIASHGAERMSQGLLAQGALTAGQVGLGVAMANKPQETQNIWMGLYGIAAPAAASVGYILPNSRNQESEADRLGLTFMAMAGYDPRAAVDFWQRMAQASGGQKPPQWLSTHPADNSRVSNLQKLMPDAVKLYNKSTGNTKSTGRR</sequence>